<dbReference type="EMBL" id="JASCZI010152036">
    <property type="protein sequence ID" value="MED6175229.1"/>
    <property type="molecule type" value="Genomic_DNA"/>
</dbReference>
<dbReference type="Proteomes" id="UP001341840">
    <property type="component" value="Unassembled WGS sequence"/>
</dbReference>
<accession>A0ABU6VQB5</accession>
<reference evidence="1 2" key="1">
    <citation type="journal article" date="2023" name="Plants (Basel)">
        <title>Bridging the Gap: Combining Genomics and Transcriptomics Approaches to Understand Stylosanthes scabra, an Orphan Legume from the Brazilian Caatinga.</title>
        <authorList>
            <person name="Ferreira-Neto J.R.C."/>
            <person name="da Silva M.D."/>
            <person name="Binneck E."/>
            <person name="de Melo N.F."/>
            <person name="da Silva R.H."/>
            <person name="de Melo A.L.T.M."/>
            <person name="Pandolfi V."/>
            <person name="Bustamante F.O."/>
            <person name="Brasileiro-Vidal A.C."/>
            <person name="Benko-Iseppon A.M."/>
        </authorList>
    </citation>
    <scope>NUCLEOTIDE SEQUENCE [LARGE SCALE GENOMIC DNA]</scope>
    <source>
        <tissue evidence="1">Leaves</tissue>
    </source>
</reference>
<proteinExistence type="predicted"/>
<evidence type="ECO:0000313" key="1">
    <source>
        <dbReference type="EMBL" id="MED6175229.1"/>
    </source>
</evidence>
<name>A0ABU6VQB5_9FABA</name>
<keyword evidence="2" id="KW-1185">Reference proteome</keyword>
<sequence length="153" mass="17733">MSKKKYCQNIRLPRVLSEAEKILYGWVDEEVFSQPSVIAADMLPELRREMRLTADRAAEGDYVLEAAGSFDRFPFRAPDDRTYFLWVYAELFTRLGVRLPFTDFQAEVMARCRVAASKLHLNGWATRPPPGKGFMSFRSHQGRKLFDTFEESI</sequence>
<organism evidence="1 2">
    <name type="scientific">Stylosanthes scabra</name>
    <dbReference type="NCBI Taxonomy" id="79078"/>
    <lineage>
        <taxon>Eukaryota</taxon>
        <taxon>Viridiplantae</taxon>
        <taxon>Streptophyta</taxon>
        <taxon>Embryophyta</taxon>
        <taxon>Tracheophyta</taxon>
        <taxon>Spermatophyta</taxon>
        <taxon>Magnoliopsida</taxon>
        <taxon>eudicotyledons</taxon>
        <taxon>Gunneridae</taxon>
        <taxon>Pentapetalae</taxon>
        <taxon>rosids</taxon>
        <taxon>fabids</taxon>
        <taxon>Fabales</taxon>
        <taxon>Fabaceae</taxon>
        <taxon>Papilionoideae</taxon>
        <taxon>50 kb inversion clade</taxon>
        <taxon>dalbergioids sensu lato</taxon>
        <taxon>Dalbergieae</taxon>
        <taxon>Pterocarpus clade</taxon>
        <taxon>Stylosanthes</taxon>
    </lineage>
</organism>
<comment type="caution">
    <text evidence="1">The sequence shown here is derived from an EMBL/GenBank/DDBJ whole genome shotgun (WGS) entry which is preliminary data.</text>
</comment>
<evidence type="ECO:0000313" key="2">
    <source>
        <dbReference type="Proteomes" id="UP001341840"/>
    </source>
</evidence>
<protein>
    <submittedName>
        <fullName evidence="1">Uncharacterized protein</fullName>
    </submittedName>
</protein>
<gene>
    <name evidence="1" type="ORF">PIB30_076447</name>
</gene>